<evidence type="ECO:0000313" key="10">
    <source>
        <dbReference type="EMBL" id="MTB96224.1"/>
    </source>
</evidence>
<dbReference type="InterPro" id="IPR008271">
    <property type="entry name" value="Ser/Thr_kinase_AS"/>
</dbReference>
<dbReference type="Gene3D" id="1.10.510.10">
    <property type="entry name" value="Transferase(Phosphotransferase) domain 1"/>
    <property type="match status" value="1"/>
</dbReference>
<dbReference type="EC" id="2.7.11.1" evidence="1"/>
<dbReference type="PANTHER" id="PTHR43289:SF6">
    <property type="entry name" value="SERINE_THREONINE-PROTEIN KINASE NEKL-3"/>
    <property type="match status" value="1"/>
</dbReference>
<feature type="compositionally biased region" description="Pro residues" evidence="8">
    <location>
        <begin position="352"/>
        <end position="370"/>
    </location>
</feature>
<keyword evidence="5 10" id="KW-0418">Kinase</keyword>
<evidence type="ECO:0000256" key="6">
    <source>
        <dbReference type="ARBA" id="ARBA00022840"/>
    </source>
</evidence>
<dbReference type="EMBL" id="WLCI01000015">
    <property type="protein sequence ID" value="MTB96224.1"/>
    <property type="molecule type" value="Genomic_DNA"/>
</dbReference>
<feature type="compositionally biased region" description="Basic and acidic residues" evidence="8">
    <location>
        <begin position="308"/>
        <end position="318"/>
    </location>
</feature>
<proteinExistence type="predicted"/>
<keyword evidence="3" id="KW-0808">Transferase</keyword>
<dbReference type="AlphaFoldDB" id="A0A6I3JDI5"/>
<feature type="region of interest" description="Disordered" evidence="8">
    <location>
        <begin position="295"/>
        <end position="319"/>
    </location>
</feature>
<organism evidence="10 11">
    <name type="scientific">Nocardioides marmotae</name>
    <dbReference type="NCBI Taxonomy" id="2663857"/>
    <lineage>
        <taxon>Bacteria</taxon>
        <taxon>Bacillati</taxon>
        <taxon>Actinomycetota</taxon>
        <taxon>Actinomycetes</taxon>
        <taxon>Propionibacteriales</taxon>
        <taxon>Nocardioidaceae</taxon>
        <taxon>Nocardioides</taxon>
    </lineage>
</organism>
<dbReference type="PROSITE" id="PS00108">
    <property type="entry name" value="PROTEIN_KINASE_ST"/>
    <property type="match status" value="1"/>
</dbReference>
<dbReference type="PANTHER" id="PTHR43289">
    <property type="entry name" value="MITOGEN-ACTIVATED PROTEIN KINASE KINASE KINASE 20-RELATED"/>
    <property type="match status" value="1"/>
</dbReference>
<dbReference type="PROSITE" id="PS00107">
    <property type="entry name" value="PROTEIN_KINASE_ATP"/>
    <property type="match status" value="1"/>
</dbReference>
<dbReference type="Pfam" id="PF00069">
    <property type="entry name" value="Pkinase"/>
    <property type="match status" value="1"/>
</dbReference>
<evidence type="ECO:0000256" key="8">
    <source>
        <dbReference type="SAM" id="MobiDB-lite"/>
    </source>
</evidence>
<feature type="region of interest" description="Disordered" evidence="8">
    <location>
        <begin position="351"/>
        <end position="396"/>
    </location>
</feature>
<comment type="caution">
    <text evidence="10">The sequence shown here is derived from an EMBL/GenBank/DDBJ whole genome shotgun (WGS) entry which is preliminary data.</text>
</comment>
<protein>
    <recommendedName>
        <fullName evidence="1">non-specific serine/threonine protein kinase</fullName>
        <ecNumber evidence="1">2.7.11.1</ecNumber>
    </recommendedName>
</protein>
<keyword evidence="2" id="KW-0723">Serine/threonine-protein kinase</keyword>
<dbReference type="SMART" id="SM00220">
    <property type="entry name" value="S_TKc"/>
    <property type="match status" value="1"/>
</dbReference>
<evidence type="ECO:0000256" key="3">
    <source>
        <dbReference type="ARBA" id="ARBA00022679"/>
    </source>
</evidence>
<reference evidence="10 11" key="1">
    <citation type="submission" date="2019-10" db="EMBL/GenBank/DDBJ databases">
        <title>Nocardioides novel species isolated from the excrement of Marmot.</title>
        <authorList>
            <person name="Zhang G."/>
        </authorList>
    </citation>
    <scope>NUCLEOTIDE SEQUENCE [LARGE SCALE GENOMIC DNA]</scope>
    <source>
        <strain evidence="11">zg-579</strain>
    </source>
</reference>
<dbReference type="InterPro" id="IPR011009">
    <property type="entry name" value="Kinase-like_dom_sf"/>
</dbReference>
<feature type="binding site" evidence="7">
    <location>
        <position position="42"/>
    </location>
    <ligand>
        <name>ATP</name>
        <dbReference type="ChEBI" id="CHEBI:30616"/>
    </ligand>
</feature>
<evidence type="ECO:0000313" key="11">
    <source>
        <dbReference type="Proteomes" id="UP000433406"/>
    </source>
</evidence>
<keyword evidence="6 7" id="KW-0067">ATP-binding</keyword>
<dbReference type="Gene3D" id="3.30.200.20">
    <property type="entry name" value="Phosphorylase Kinase, domain 1"/>
    <property type="match status" value="1"/>
</dbReference>
<evidence type="ECO:0000256" key="2">
    <source>
        <dbReference type="ARBA" id="ARBA00022527"/>
    </source>
</evidence>
<dbReference type="PROSITE" id="PS50011">
    <property type="entry name" value="PROTEIN_KINASE_DOM"/>
    <property type="match status" value="1"/>
</dbReference>
<accession>A0A6I3JDI5</accession>
<dbReference type="CDD" id="cd14014">
    <property type="entry name" value="STKc_PknB_like"/>
    <property type="match status" value="1"/>
</dbReference>
<sequence length="443" mass="44966">MQPAPTTVFAGRYRLLDHLGEGGMGTVWRVLDEREQRVVAAKVLGRTDAVSLLRFLREQATRVVHPHVLTPIGWAGEDDLVLFTMPVVEGGSLEDLVRRRGGPPPVSAPVSAPALPPVLPPLLAAELLRQLLAGLAAIHAAGVVHRDVKPANLLLHPTGSGRPHLVVSDFGVAVDLAGPRLTETGAVVGTPGYLAPEVAGGAAAAPAADLYAAGQVALFLLLGAPASVPGALPARPDRVPDALWDLLADLVAADPAARPSAEEALDRLGHPSLAWHPDAVGHVRVDAVTAPLPGAAGVAGRRTLPEPTRVRAPREPRRPSALRAGLATVLLAGAAVALVLALWRPWAGPAAEPDPAPAPSPSAPVNPSPTPSSTSSSTGPSGGATPSGPAPSAPGSVEVGRVVTRVGQPCEAAELGLRETTLGGVDVVCRAAGAGGPAWRRAG</sequence>
<evidence type="ECO:0000256" key="1">
    <source>
        <dbReference type="ARBA" id="ARBA00012513"/>
    </source>
</evidence>
<dbReference type="InterPro" id="IPR017441">
    <property type="entry name" value="Protein_kinase_ATP_BS"/>
</dbReference>
<dbReference type="SUPFAM" id="SSF56112">
    <property type="entry name" value="Protein kinase-like (PK-like)"/>
    <property type="match status" value="1"/>
</dbReference>
<keyword evidence="4 7" id="KW-0547">Nucleotide-binding</keyword>
<evidence type="ECO:0000259" key="9">
    <source>
        <dbReference type="PROSITE" id="PS50011"/>
    </source>
</evidence>
<dbReference type="GO" id="GO:0005524">
    <property type="term" value="F:ATP binding"/>
    <property type="evidence" value="ECO:0007669"/>
    <property type="project" value="UniProtKB-UniRule"/>
</dbReference>
<feature type="compositionally biased region" description="Low complexity" evidence="8">
    <location>
        <begin position="371"/>
        <end position="387"/>
    </location>
</feature>
<gene>
    <name evidence="10" type="ORF">GGQ22_14180</name>
</gene>
<evidence type="ECO:0000256" key="5">
    <source>
        <dbReference type="ARBA" id="ARBA00022777"/>
    </source>
</evidence>
<dbReference type="GO" id="GO:0004674">
    <property type="term" value="F:protein serine/threonine kinase activity"/>
    <property type="evidence" value="ECO:0007669"/>
    <property type="project" value="UniProtKB-KW"/>
</dbReference>
<evidence type="ECO:0000256" key="4">
    <source>
        <dbReference type="ARBA" id="ARBA00022741"/>
    </source>
</evidence>
<dbReference type="InterPro" id="IPR000719">
    <property type="entry name" value="Prot_kinase_dom"/>
</dbReference>
<keyword evidence="11" id="KW-1185">Reference proteome</keyword>
<dbReference type="Proteomes" id="UP000433406">
    <property type="component" value="Unassembled WGS sequence"/>
</dbReference>
<dbReference type="RefSeq" id="WP_154615985.1">
    <property type="nucleotide sequence ID" value="NZ_CP053660.1"/>
</dbReference>
<evidence type="ECO:0000256" key="7">
    <source>
        <dbReference type="PROSITE-ProRule" id="PRU10141"/>
    </source>
</evidence>
<name>A0A6I3JDI5_9ACTN</name>
<feature type="domain" description="Protein kinase" evidence="9">
    <location>
        <begin position="13"/>
        <end position="273"/>
    </location>
</feature>